<dbReference type="Pfam" id="PF12454">
    <property type="entry name" value="Ecm33"/>
    <property type="match status" value="1"/>
</dbReference>
<accession>A0A1D9QBX9</accession>
<evidence type="ECO:0000313" key="6">
    <source>
        <dbReference type="Proteomes" id="UP000177798"/>
    </source>
</evidence>
<dbReference type="PANTHER" id="PTHR31018">
    <property type="entry name" value="SPORULATION-SPECIFIC PROTEIN-RELATED"/>
    <property type="match status" value="1"/>
</dbReference>
<dbReference type="SUPFAM" id="SSF52058">
    <property type="entry name" value="L domain-like"/>
    <property type="match status" value="2"/>
</dbReference>
<evidence type="ECO:0000256" key="2">
    <source>
        <dbReference type="ARBA" id="ARBA00022729"/>
    </source>
</evidence>
<keyword evidence="2" id="KW-0732">Signal</keyword>
<dbReference type="Proteomes" id="UP000177798">
    <property type="component" value="Chromosome 9"/>
</dbReference>
<dbReference type="EMBL" id="CP017822">
    <property type="protein sequence ID" value="APA12389.1"/>
    <property type="molecule type" value="Genomic_DNA"/>
</dbReference>
<gene>
    <name evidence="5" type="ORF">sscle_09g071590</name>
</gene>
<dbReference type="OrthoDB" id="536881at2759"/>
<feature type="region of interest" description="Disordered" evidence="4">
    <location>
        <begin position="388"/>
        <end position="407"/>
    </location>
</feature>
<reference evidence="6" key="1">
    <citation type="journal article" date="2017" name="Genome Biol. Evol.">
        <title>The complete genome sequence of the phytopathogenic fungus Sclerotinia sclerotiorum reveals insights into the genome architecture of broad host range pathogens.</title>
        <authorList>
            <person name="Derbyshire M."/>
            <person name="Denton-Giles M."/>
            <person name="Hegedus D."/>
            <person name="Seifbarghy S."/>
            <person name="Rollins J."/>
            <person name="van Kan J."/>
            <person name="Seidl M.F."/>
            <person name="Faino L."/>
            <person name="Mbengue M."/>
            <person name="Navaud O."/>
            <person name="Raffaele S."/>
            <person name="Hammond-Kosack K."/>
            <person name="Heard S."/>
            <person name="Oliver R."/>
        </authorList>
    </citation>
    <scope>NUCLEOTIDE SEQUENCE [LARGE SCALE GENOMIC DNA]</scope>
    <source>
        <strain evidence="6">ATCC 18683 / 1980 / Ss-1</strain>
    </source>
</reference>
<proteinExistence type="predicted"/>
<comment type="subcellular location">
    <subcellularLocation>
        <location evidence="1">Cell envelope</location>
    </subcellularLocation>
</comment>
<evidence type="ECO:0000256" key="3">
    <source>
        <dbReference type="ARBA" id="ARBA00023180"/>
    </source>
</evidence>
<evidence type="ECO:0000256" key="1">
    <source>
        <dbReference type="ARBA" id="ARBA00004196"/>
    </source>
</evidence>
<sequence>MNQSNRVKTSWKEKVICLRYLHIKGYCRSYFESIMFSKVLLPALAVIGTAAAATNSICSQSTATINNAADATALADCKTIKGDVLVSTAAAATIQIDGPQEIDGDLIVENNGAITSLSSTTISTITGTFGLSNLTLLSTLQFNALDTVGTINWAALPALSALTFTKSVRTASSVTITNTFLNSLDGINLNTVDTLNINNNNRLRTFSTQVGNVTTLLNIDSNGKNLDVALPNLIWAANITLRNVSSVSIPSLAVVNGSLGFYENYFTSVSAPNLTAVGNTANGQGGFAFVANPNLANITIPMLSTVGGAFQIANNSALGAINFPELTQVGGAIDFSGNFTTPELPKLNDVKGGFNMQSTTSIDCSGFQSEHNSGNIQGTYTCKTTANAQSGTGTSSGSSSGSGSSSSASASASKGAAVSYGVNEALMGVSVVGGFLGMLL</sequence>
<dbReference type="PANTHER" id="PTHR31018:SF3">
    <property type="entry name" value="RECEPTOR PROTEIN-TYROSINE KINASE"/>
    <property type="match status" value="1"/>
</dbReference>
<protein>
    <recommendedName>
        <fullName evidence="7">GPI-anchored cell wall organization protein Ecm33</fullName>
    </recommendedName>
</protein>
<name>A0A1D9QBX9_SCLS1</name>
<evidence type="ECO:0000256" key="4">
    <source>
        <dbReference type="SAM" id="MobiDB-lite"/>
    </source>
</evidence>
<evidence type="ECO:0008006" key="7">
    <source>
        <dbReference type="Google" id="ProtNLM"/>
    </source>
</evidence>
<dbReference type="VEuPathDB" id="FungiDB:sscle_09g071590"/>
<keyword evidence="3" id="KW-0325">Glycoprotein</keyword>
<dbReference type="InterPro" id="IPR051648">
    <property type="entry name" value="CWI-Assembly_Regulator"/>
</dbReference>
<evidence type="ECO:0000313" key="5">
    <source>
        <dbReference type="EMBL" id="APA12389.1"/>
    </source>
</evidence>
<dbReference type="AlphaFoldDB" id="A0A1D9QBX9"/>
<organism evidence="5 6">
    <name type="scientific">Sclerotinia sclerotiorum (strain ATCC 18683 / 1980 / Ss-1)</name>
    <name type="common">White mold</name>
    <name type="synonym">Whetzelinia sclerotiorum</name>
    <dbReference type="NCBI Taxonomy" id="665079"/>
    <lineage>
        <taxon>Eukaryota</taxon>
        <taxon>Fungi</taxon>
        <taxon>Dikarya</taxon>
        <taxon>Ascomycota</taxon>
        <taxon>Pezizomycotina</taxon>
        <taxon>Leotiomycetes</taxon>
        <taxon>Helotiales</taxon>
        <taxon>Sclerotiniaceae</taxon>
        <taxon>Sclerotinia</taxon>
    </lineage>
</organism>